<feature type="transmembrane region" description="Helical" evidence="1">
    <location>
        <begin position="12"/>
        <end position="39"/>
    </location>
</feature>
<keyword evidence="1" id="KW-0472">Membrane</keyword>
<feature type="transmembrane region" description="Helical" evidence="1">
    <location>
        <begin position="125"/>
        <end position="147"/>
    </location>
</feature>
<feature type="transmembrane region" description="Helical" evidence="1">
    <location>
        <begin position="45"/>
        <end position="65"/>
    </location>
</feature>
<feature type="transmembrane region" description="Helical" evidence="1">
    <location>
        <begin position="98"/>
        <end position="119"/>
    </location>
</feature>
<keyword evidence="1" id="KW-0812">Transmembrane</keyword>
<dbReference type="KEGG" id="tzo:THMIRHAT_00880"/>
<reference evidence="4" key="1">
    <citation type="submission" date="2019-11" db="EMBL/GenBank/DDBJ databases">
        <title>Isolation and characterization of two novel species in the genus Thiomicrorhabdus.</title>
        <authorList>
            <person name="Mochizuki J."/>
            <person name="Kojima H."/>
            <person name="Fukui M."/>
        </authorList>
    </citation>
    <scope>NUCLEOTIDE SEQUENCE [LARGE SCALE GENOMIC DNA]</scope>
    <source>
        <strain evidence="4">AkT22</strain>
    </source>
</reference>
<name>A0A6F8PJR6_9GAMM</name>
<dbReference type="InterPro" id="IPR032816">
    <property type="entry name" value="VTT_dom"/>
</dbReference>
<dbReference type="Pfam" id="PF09335">
    <property type="entry name" value="VTT_dom"/>
    <property type="match status" value="1"/>
</dbReference>
<keyword evidence="4" id="KW-1185">Reference proteome</keyword>
<keyword evidence="1" id="KW-1133">Transmembrane helix</keyword>
<dbReference type="EMBL" id="AP021888">
    <property type="protein sequence ID" value="BBP42342.1"/>
    <property type="molecule type" value="Genomic_DNA"/>
</dbReference>
<organism evidence="3 4">
    <name type="scientific">Thiosulfativibrio zosterae</name>
    <dbReference type="NCBI Taxonomy" id="2675053"/>
    <lineage>
        <taxon>Bacteria</taxon>
        <taxon>Pseudomonadati</taxon>
        <taxon>Pseudomonadota</taxon>
        <taxon>Gammaproteobacteria</taxon>
        <taxon>Thiotrichales</taxon>
        <taxon>Piscirickettsiaceae</taxon>
        <taxon>Thiosulfativibrio</taxon>
    </lineage>
</organism>
<gene>
    <name evidence="3" type="ORF">THMIRHAT_00880</name>
</gene>
<proteinExistence type="predicted"/>
<dbReference type="AlphaFoldDB" id="A0A6F8PJR6"/>
<dbReference type="Proteomes" id="UP000501466">
    <property type="component" value="Chromosome"/>
</dbReference>
<dbReference type="PANTHER" id="PTHR42709:SF4">
    <property type="entry name" value="INNER MEMBRANE PROTEIN YQAA"/>
    <property type="match status" value="1"/>
</dbReference>
<dbReference type="InterPro" id="IPR051311">
    <property type="entry name" value="DedA_domain"/>
</dbReference>
<evidence type="ECO:0000259" key="2">
    <source>
        <dbReference type="Pfam" id="PF09335"/>
    </source>
</evidence>
<evidence type="ECO:0000313" key="3">
    <source>
        <dbReference type="EMBL" id="BBP42342.1"/>
    </source>
</evidence>
<dbReference type="GO" id="GO:0005886">
    <property type="term" value="C:plasma membrane"/>
    <property type="evidence" value="ECO:0007669"/>
    <property type="project" value="UniProtKB-ARBA"/>
</dbReference>
<dbReference type="RefSeq" id="WP_173289679.1">
    <property type="nucleotide sequence ID" value="NZ_AP021888.1"/>
</dbReference>
<accession>A0A6F8PJR6</accession>
<sequence>MTVNFLLNWDIYLGLMVIALLAATLLPLGSEAFLLTLAAQGYDIWALWFWATLGNSLGSIINYGLGRYLLHYQDKRWFPIRPPTLNKAQMHFQRYGQWSILFAWLPIIGDALTLVAGILKMHFGLFVVLVILGKGLRYAVLVGILSVV</sequence>
<dbReference type="PANTHER" id="PTHR42709">
    <property type="entry name" value="ALKALINE PHOSPHATASE LIKE PROTEIN"/>
    <property type="match status" value="1"/>
</dbReference>
<feature type="domain" description="VTT" evidence="2">
    <location>
        <begin position="33"/>
        <end position="145"/>
    </location>
</feature>
<protein>
    <submittedName>
        <fullName evidence="3">Membrane protein</fullName>
    </submittedName>
</protein>
<evidence type="ECO:0000256" key="1">
    <source>
        <dbReference type="SAM" id="Phobius"/>
    </source>
</evidence>
<evidence type="ECO:0000313" key="4">
    <source>
        <dbReference type="Proteomes" id="UP000501466"/>
    </source>
</evidence>